<keyword evidence="3" id="KW-0028">Amino-acid biosynthesis</keyword>
<sequence length="393" mass="41925">MIATEAPAVLDSWRGLPAAQQPGWPDPGALREAVAWLSVAAPLVTAEETDRLTALLGRAARGEAFVLQGGDCAERFDHVTPERVGGKLVTLSRMAAVLEAAAGVPVVRVGRIAGQFAKPRSAPAETRDGVSLPSYRGDVVNGAEFTAEARTPDPWRMVRAHRASAATLELVRPAGVHTSHEALLLEYESALTRRRAGGWYDTSAHLLWIGERTRDPDGAHVEFASRIANPVAVKLGPTASVREVLELAERLNPWRVPGRLSFIARMGADRVREALPPLVRAVAAGGVPVVWLCDPMHGNTVTAPSGHKTRLVARVLEEVAGFFEVHRAAGARPGGLHLELTGDDVTECVGGAVSARDLPLRYESACDPRLNRDQSLEVAAYGAGLLRDRPTGA</sequence>
<dbReference type="InterPro" id="IPR002480">
    <property type="entry name" value="DAHP_synth_2"/>
</dbReference>
<keyword evidence="5" id="KW-1185">Reference proteome</keyword>
<dbReference type="SUPFAM" id="SSF51569">
    <property type="entry name" value="Aldolase"/>
    <property type="match status" value="1"/>
</dbReference>
<dbReference type="Pfam" id="PF01474">
    <property type="entry name" value="DAHP_synth_2"/>
    <property type="match status" value="2"/>
</dbReference>
<proteinExistence type="inferred from homology"/>
<dbReference type="GO" id="GO:0003849">
    <property type="term" value="F:3-deoxy-7-phosphoheptulonate synthase activity"/>
    <property type="evidence" value="ECO:0007669"/>
    <property type="project" value="UniProtKB-EC"/>
</dbReference>
<evidence type="ECO:0000313" key="4">
    <source>
        <dbReference type="EMBL" id="MFC5054099.1"/>
    </source>
</evidence>
<comment type="caution">
    <text evidence="4">The sequence shown here is derived from an EMBL/GenBank/DDBJ whole genome shotgun (WGS) entry which is preliminary data.</text>
</comment>
<dbReference type="EC" id="2.5.1.54" evidence="3"/>
<name>A0ABV9XXB7_9PSEU</name>
<dbReference type="InterPro" id="IPR013785">
    <property type="entry name" value="Aldolase_TIM"/>
</dbReference>
<dbReference type="PANTHER" id="PTHR21337">
    <property type="entry name" value="PHOSPHO-2-DEHYDRO-3-DEOXYHEPTONATE ALDOLASE 1, 2"/>
    <property type="match status" value="1"/>
</dbReference>
<protein>
    <recommendedName>
        <fullName evidence="3">Phospho-2-dehydro-3-deoxyheptonate aldolase</fullName>
        <ecNumber evidence="3">2.5.1.54</ecNumber>
    </recommendedName>
</protein>
<keyword evidence="2 3" id="KW-0808">Transferase</keyword>
<reference evidence="5" key="1">
    <citation type="journal article" date="2019" name="Int. J. Syst. Evol. Microbiol.">
        <title>The Global Catalogue of Microorganisms (GCM) 10K type strain sequencing project: providing services to taxonomists for standard genome sequencing and annotation.</title>
        <authorList>
            <consortium name="The Broad Institute Genomics Platform"/>
            <consortium name="The Broad Institute Genome Sequencing Center for Infectious Disease"/>
            <person name="Wu L."/>
            <person name="Ma J."/>
        </authorList>
    </citation>
    <scope>NUCLEOTIDE SEQUENCE [LARGE SCALE GENOMIC DNA]</scope>
    <source>
        <strain evidence="5">KCTC 12848</strain>
    </source>
</reference>
<evidence type="ECO:0000256" key="2">
    <source>
        <dbReference type="ARBA" id="ARBA00022679"/>
    </source>
</evidence>
<keyword evidence="3" id="KW-0057">Aromatic amino acid biosynthesis</keyword>
<organism evidence="4 5">
    <name type="scientific">Saccharothrix xinjiangensis</name>
    <dbReference type="NCBI Taxonomy" id="204798"/>
    <lineage>
        <taxon>Bacteria</taxon>
        <taxon>Bacillati</taxon>
        <taxon>Actinomycetota</taxon>
        <taxon>Actinomycetes</taxon>
        <taxon>Pseudonocardiales</taxon>
        <taxon>Pseudonocardiaceae</taxon>
        <taxon>Saccharothrix</taxon>
    </lineage>
</organism>
<gene>
    <name evidence="4" type="ORF">ACFPFM_10050</name>
</gene>
<dbReference type="PANTHER" id="PTHR21337:SF0">
    <property type="entry name" value="PHOSPHO-2-DEHYDRO-3-DEOXYHEPTONATE ALDOLASE"/>
    <property type="match status" value="1"/>
</dbReference>
<comment type="pathway">
    <text evidence="3">Metabolic intermediate biosynthesis; chorismate biosynthesis; chorismate from D-erythrose 4-phosphate and phosphoenolpyruvate: step 1/7.</text>
</comment>
<evidence type="ECO:0000256" key="1">
    <source>
        <dbReference type="ARBA" id="ARBA00008911"/>
    </source>
</evidence>
<evidence type="ECO:0000256" key="3">
    <source>
        <dbReference type="RuleBase" id="RU363071"/>
    </source>
</evidence>
<comment type="catalytic activity">
    <reaction evidence="3">
        <text>D-erythrose 4-phosphate + phosphoenolpyruvate + H2O = 7-phospho-2-dehydro-3-deoxy-D-arabino-heptonate + phosphate</text>
        <dbReference type="Rhea" id="RHEA:14717"/>
        <dbReference type="ChEBI" id="CHEBI:15377"/>
        <dbReference type="ChEBI" id="CHEBI:16897"/>
        <dbReference type="ChEBI" id="CHEBI:43474"/>
        <dbReference type="ChEBI" id="CHEBI:58394"/>
        <dbReference type="ChEBI" id="CHEBI:58702"/>
        <dbReference type="EC" id="2.5.1.54"/>
    </reaction>
</comment>
<comment type="similarity">
    <text evidence="1 3">Belongs to the class-II DAHP synthase family.</text>
</comment>
<dbReference type="Gene3D" id="3.20.20.70">
    <property type="entry name" value="Aldolase class I"/>
    <property type="match status" value="1"/>
</dbReference>
<accession>A0ABV9XXB7</accession>
<dbReference type="Proteomes" id="UP001595833">
    <property type="component" value="Unassembled WGS sequence"/>
</dbReference>
<evidence type="ECO:0000313" key="5">
    <source>
        <dbReference type="Proteomes" id="UP001595833"/>
    </source>
</evidence>
<dbReference type="RefSeq" id="WP_344038557.1">
    <property type="nucleotide sequence ID" value="NZ_BAAAKE010000012.1"/>
</dbReference>
<dbReference type="EMBL" id="JBHSJB010000008">
    <property type="protein sequence ID" value="MFC5054099.1"/>
    <property type="molecule type" value="Genomic_DNA"/>
</dbReference>